<dbReference type="Proteomes" id="UP000434409">
    <property type="component" value="Unassembled WGS sequence"/>
</dbReference>
<proteinExistence type="predicted"/>
<feature type="repeat" description="Cell wall-binding" evidence="2">
    <location>
        <begin position="1413"/>
        <end position="1432"/>
    </location>
</feature>
<evidence type="ECO:0000313" key="5">
    <source>
        <dbReference type="EMBL" id="MSR92883.1"/>
    </source>
</evidence>
<name>A0A6N7UQS3_9FIRM</name>
<feature type="chain" id="PRO_5026673957" evidence="4">
    <location>
        <begin position="26"/>
        <end position="1475"/>
    </location>
</feature>
<comment type="caution">
    <text evidence="5">The sequence shown here is derived from an EMBL/GenBank/DDBJ whole genome shotgun (WGS) entry which is preliminary data.</text>
</comment>
<dbReference type="Gene3D" id="3.80.10.10">
    <property type="entry name" value="Ribonuclease Inhibitor"/>
    <property type="match status" value="6"/>
</dbReference>
<gene>
    <name evidence="5" type="ORF">FYJ34_00985</name>
</gene>
<feature type="compositionally biased region" description="Polar residues" evidence="3">
    <location>
        <begin position="72"/>
        <end position="84"/>
    </location>
</feature>
<dbReference type="SUPFAM" id="SSF69360">
    <property type="entry name" value="Cell wall binding repeat"/>
    <property type="match status" value="1"/>
</dbReference>
<feature type="repeat" description="Cell wall-binding" evidence="2">
    <location>
        <begin position="1433"/>
        <end position="1452"/>
    </location>
</feature>
<dbReference type="InterPro" id="IPR018337">
    <property type="entry name" value="Cell_wall/Cho-bd_repeat"/>
</dbReference>
<dbReference type="PANTHER" id="PTHR45661:SF3">
    <property type="entry name" value="IG-LIKE DOMAIN-CONTAINING PROTEIN"/>
    <property type="match status" value="1"/>
</dbReference>
<dbReference type="PANTHER" id="PTHR45661">
    <property type="entry name" value="SURFACE ANTIGEN"/>
    <property type="match status" value="1"/>
</dbReference>
<keyword evidence="1" id="KW-0677">Repeat</keyword>
<feature type="region of interest" description="Disordered" evidence="3">
    <location>
        <begin position="52"/>
        <end position="104"/>
    </location>
</feature>
<accession>A0A6N7UQS3</accession>
<dbReference type="SUPFAM" id="SSF52058">
    <property type="entry name" value="L domain-like"/>
    <property type="match status" value="1"/>
</dbReference>
<evidence type="ECO:0000256" key="3">
    <source>
        <dbReference type="SAM" id="MobiDB-lite"/>
    </source>
</evidence>
<evidence type="ECO:0000256" key="2">
    <source>
        <dbReference type="PROSITE-ProRule" id="PRU00591"/>
    </source>
</evidence>
<dbReference type="Pfam" id="PF01473">
    <property type="entry name" value="Choline_bind_1"/>
    <property type="match status" value="4"/>
</dbReference>
<feature type="repeat" description="Cell wall-binding" evidence="2">
    <location>
        <begin position="1351"/>
        <end position="1370"/>
    </location>
</feature>
<evidence type="ECO:0000256" key="1">
    <source>
        <dbReference type="ARBA" id="ARBA00022737"/>
    </source>
</evidence>
<feature type="compositionally biased region" description="Low complexity" evidence="3">
    <location>
        <begin position="52"/>
        <end position="67"/>
    </location>
</feature>
<dbReference type="Pfam" id="PF19127">
    <property type="entry name" value="Choline_bind_3"/>
    <property type="match status" value="2"/>
</dbReference>
<feature type="signal peptide" evidence="4">
    <location>
        <begin position="1"/>
        <end position="25"/>
    </location>
</feature>
<keyword evidence="4" id="KW-0732">Signal</keyword>
<keyword evidence="6" id="KW-1185">Reference proteome</keyword>
<dbReference type="InterPro" id="IPR026906">
    <property type="entry name" value="LRR_5"/>
</dbReference>
<organism evidence="5 6">
    <name type="scientific">Suipraeoptans intestinalis</name>
    <dbReference type="NCBI Taxonomy" id="2606628"/>
    <lineage>
        <taxon>Bacteria</taxon>
        <taxon>Bacillati</taxon>
        <taxon>Bacillota</taxon>
        <taxon>Clostridia</taxon>
        <taxon>Lachnospirales</taxon>
        <taxon>Lachnospiraceae</taxon>
        <taxon>Suipraeoptans</taxon>
    </lineage>
</organism>
<dbReference type="EMBL" id="VULY01000018">
    <property type="protein sequence ID" value="MSR92883.1"/>
    <property type="molecule type" value="Genomic_DNA"/>
</dbReference>
<dbReference type="Gene3D" id="2.10.270.10">
    <property type="entry name" value="Cholin Binding"/>
    <property type="match status" value="3"/>
</dbReference>
<feature type="repeat" description="Cell wall-binding" evidence="2">
    <location>
        <begin position="1371"/>
        <end position="1390"/>
    </location>
</feature>
<sequence>MKKSRIMAWLLIAMLCISAPMTALAEGEDSKASGASSAVVPEADTLEAAAATEGEAANAGNSGQEEAVAPDSGTQILPETQSVSETAEAADAEGTDGEADASSPWQAEDFTYGMIEHTLSGCNYTREIQVQGTGILGLSDSGKEKIQVNKHLVLPGKAPSGETIVGVGPNAFAKMGIETITFPEDMMIPYDDTVTHTITRRGNFIIKSGAFSDNNLTAMDFPEGILFIDAAAFKNNRMTEVRFPHTLWMIGNQAFASNSLRQVQLPVTCDFQFQIDNMAFADNQIRSVTLPDYTEKVFMYSFFKNPGMEEIPAEAPDKVKAEGAGVVYMYTNNDALFQLDRIHHLGRTAANQKSWVQKLIKGEDTQTVWGIRDFTYEGNTVTGLSESGIQKRAKNKNLILPSRTDTGEVVKAVGKGGTIGAFVTAEEGFDSVEIPDTVETIGDKAFHSSGLKSVVIPNSVTSIGIQAFSNNQLKKVTLPDSVTTLGGAAFSDNRMLAEVQISAGLTELMPTVFGLTGNNVSNENLKTVIIPKGIRKIGRGAFGGQAIETLSLPEGLQEIDASAFKGNHLSSLALPGTVTKVGNSAFEQGGAGGFLTSLFLSDGLKEIGSKAFARGALSRVDLPYGLQKMNKLAFDENQTVPVPAYTPNEEAHKPLEVAGATFTIKKAEDVWTVNDFTYDEAGTTITGFSESGHAKKTSMDTLIFPNQNTKGEDIIAIGDGAAGGGGLFAGEGVAFKKVILPVHLIRIGKFAFVDAGIESVAFPSTLTSIDMRAFAQNKIREVVLPDSVTTLGAAAFGSNDTLEKVVISRGMKEIPASAFVNNTPVKTFTSVTIPEGIESIGNLAFSGNGFTTLTLPSTVKKIGDNAFAQGDCCSSLKEVFLPEGLTEIGKKAFKDTLLTQIDIPAGLQKLAKDTFSNQKGTVVKVRTTNEAHLKDNGRIFYASSQYHKVVYDKLTGTGWSNEDFTYEGGTVTGWSQQGHKTRKRCLDLVLPEVNPETQEPITRIGAGAFQIPEGEWEQGKSGIYSPNGMKTVKLPDTLQAIEESAFQYNSLEKVEFPASLTEIGKQAFHSNKLKAVVLPDTVKTIKEGAFSVNEIVDLTLSRGLTKIPQAAFSMNINLTHVTLPDTITEIDDFAFAGARLETLEIPASVVRIGRKAFHLHHLTQLRIPGTVKEIGESAFEGTFKFLSLRELILEEGIETIGTNAFKEGYLETVQLPSSLKFLAESVFPNNAGVNGDYVVACYTKNPEHKNLKASDKSHRIVYQGSESAGQWIQDGTGWWYRLADGSYPVNQWERIDGQWYYFNGSGYALCGQWQSFGGTWYYFDGSCKAVTGWQLVGGAWYYFDQETCAMKTGWIKDGSTWYFLSGSGAMQTGWLNQGGAWYYLNPAGGQMMIGWISVGGQWYFMDKETGAMRTGWIKDGSTWYFLNGNGIMKTGWLQSGTIWYYLKADGAMAESTVVNVGGTNYRFDGSGVWIG</sequence>
<feature type="repeat" description="Cell wall-binding" evidence="2">
    <location>
        <begin position="1289"/>
        <end position="1308"/>
    </location>
</feature>
<dbReference type="PROSITE" id="PS51170">
    <property type="entry name" value="CW"/>
    <property type="match status" value="5"/>
</dbReference>
<evidence type="ECO:0000313" key="6">
    <source>
        <dbReference type="Proteomes" id="UP000434409"/>
    </source>
</evidence>
<protein>
    <submittedName>
        <fullName evidence="5">Leucine-rich repeat protein</fullName>
    </submittedName>
</protein>
<dbReference type="RefSeq" id="WP_154475443.1">
    <property type="nucleotide sequence ID" value="NZ_VULY01000018.1"/>
</dbReference>
<dbReference type="InterPro" id="IPR053139">
    <property type="entry name" value="Surface_bspA-like"/>
</dbReference>
<feature type="compositionally biased region" description="Acidic residues" evidence="3">
    <location>
        <begin position="88"/>
        <end position="99"/>
    </location>
</feature>
<dbReference type="InterPro" id="IPR032675">
    <property type="entry name" value="LRR_dom_sf"/>
</dbReference>
<evidence type="ECO:0000256" key="4">
    <source>
        <dbReference type="SAM" id="SignalP"/>
    </source>
</evidence>
<dbReference type="Pfam" id="PF13306">
    <property type="entry name" value="LRR_5"/>
    <property type="match status" value="5"/>
</dbReference>
<reference evidence="5 6" key="1">
    <citation type="submission" date="2019-08" db="EMBL/GenBank/DDBJ databases">
        <title>In-depth cultivation of the pig gut microbiome towards novel bacterial diversity and tailored functional studies.</title>
        <authorList>
            <person name="Wylensek D."/>
            <person name="Hitch T.C.A."/>
            <person name="Clavel T."/>
        </authorList>
    </citation>
    <scope>NUCLEOTIDE SEQUENCE [LARGE SCALE GENOMIC DNA]</scope>
    <source>
        <strain evidence="5 6">68-1-5</strain>
    </source>
</reference>